<keyword evidence="1" id="KW-0732">Signal</keyword>
<gene>
    <name evidence="2" type="ORF">Mal64_11250</name>
</gene>
<dbReference type="Proteomes" id="UP000315440">
    <property type="component" value="Unassembled WGS sequence"/>
</dbReference>
<evidence type="ECO:0000313" key="3">
    <source>
        <dbReference type="Proteomes" id="UP000315440"/>
    </source>
</evidence>
<reference evidence="2 3" key="1">
    <citation type="submission" date="2019-02" db="EMBL/GenBank/DDBJ databases">
        <title>Deep-cultivation of Planctomycetes and their phenomic and genomic characterization uncovers novel biology.</title>
        <authorList>
            <person name="Wiegand S."/>
            <person name="Jogler M."/>
            <person name="Boedeker C."/>
            <person name="Pinto D."/>
            <person name="Vollmers J."/>
            <person name="Rivas-Marin E."/>
            <person name="Kohn T."/>
            <person name="Peeters S.H."/>
            <person name="Heuer A."/>
            <person name="Rast P."/>
            <person name="Oberbeckmann S."/>
            <person name="Bunk B."/>
            <person name="Jeske O."/>
            <person name="Meyerdierks A."/>
            <person name="Storesund J.E."/>
            <person name="Kallscheuer N."/>
            <person name="Luecker S."/>
            <person name="Lage O.M."/>
            <person name="Pohl T."/>
            <person name="Merkel B.J."/>
            <person name="Hornburger P."/>
            <person name="Mueller R.-W."/>
            <person name="Bruemmer F."/>
            <person name="Labrenz M."/>
            <person name="Spormann A.M."/>
            <person name="Op Den Camp H."/>
            <person name="Overmann J."/>
            <person name="Amann R."/>
            <person name="Jetten M.S.M."/>
            <person name="Mascher T."/>
            <person name="Medema M.H."/>
            <person name="Devos D.P."/>
            <person name="Kaster A.-K."/>
            <person name="Ovreas L."/>
            <person name="Rohde M."/>
            <person name="Galperin M.Y."/>
            <person name="Jogler C."/>
        </authorList>
    </citation>
    <scope>NUCLEOTIDE SEQUENCE [LARGE SCALE GENOMIC DNA]</scope>
    <source>
        <strain evidence="2 3">Mal64</strain>
    </source>
</reference>
<keyword evidence="3" id="KW-1185">Reference proteome</keyword>
<dbReference type="AlphaFoldDB" id="A0A5C5ZTZ3"/>
<feature type="chain" id="PRO_5022839770" evidence="1">
    <location>
        <begin position="35"/>
        <end position="871"/>
    </location>
</feature>
<proteinExistence type="predicted"/>
<accession>A0A5C5ZTZ3</accession>
<name>A0A5C5ZTZ3_9BACT</name>
<evidence type="ECO:0000256" key="1">
    <source>
        <dbReference type="SAM" id="SignalP"/>
    </source>
</evidence>
<evidence type="ECO:0000313" key="2">
    <source>
        <dbReference type="EMBL" id="TWT90730.1"/>
    </source>
</evidence>
<dbReference type="PROSITE" id="PS51257">
    <property type="entry name" value="PROKAR_LIPOPROTEIN"/>
    <property type="match status" value="1"/>
</dbReference>
<feature type="signal peptide" evidence="1">
    <location>
        <begin position="1"/>
        <end position="34"/>
    </location>
</feature>
<organism evidence="2 3">
    <name type="scientific">Pseudobythopirellula maris</name>
    <dbReference type="NCBI Taxonomy" id="2527991"/>
    <lineage>
        <taxon>Bacteria</taxon>
        <taxon>Pseudomonadati</taxon>
        <taxon>Planctomycetota</taxon>
        <taxon>Planctomycetia</taxon>
        <taxon>Pirellulales</taxon>
        <taxon>Lacipirellulaceae</taxon>
        <taxon>Pseudobythopirellula</taxon>
    </lineage>
</organism>
<dbReference type="EMBL" id="SJPQ01000001">
    <property type="protein sequence ID" value="TWT90730.1"/>
    <property type="molecule type" value="Genomic_DNA"/>
</dbReference>
<comment type="caution">
    <text evidence="2">The sequence shown here is derived from an EMBL/GenBank/DDBJ whole genome shotgun (WGS) entry which is preliminary data.</text>
</comment>
<sequence precursor="true">MNKSRQIGPLQLLRRPFWTLGVVLACFSTADALAEPWSDPCDAPATSWELRPGVAQVELYHHKRVSIRNGNEPGFAELANYACPAGTSCLFTRTVPKAALIDELGVEVDFRSDHPGALLAVEVVLPRVTDPRTGEPARVLVRSEKRYERAGSWATMRFDGLPIAVKRAARGLRLDERFAAIDEREAYVERVAIVCPGDPRGVRLWIDEVRLESVAQVASVSTPQSSEAAADGSDLGAAAEGPALSALEKTTVGPEITIHSGGLRIDEKYFFPRACRWRDEDFGELAKRGFNTVWLDETPDAKTLQQIAAAKLRVLCPPPSAETLETHTSADWAPVVAWVLPGEADRLRLDSALVEIDRVRRLSTGLRRPLLARTTESFGAWSRSVDGLVVAVSGSRRSLLERAVNESRAGTPILAIASASPEPALAEQIQTLLPEWAPPRWTPPHQTTAAAWRAVELGARGLVVWTEEPITAADQFAGRMAKSLEMLNLRLALIEPWLMGSRRHTVDGVAADSPPLAAFQRQGVELVLPPEPGQSVLLRGLSDGARVAGLSPAGLSGRRARRVAGGVSVAAEQGAGGEFLLVSNDPRVTRSLEQYTSRVAPRAAALQRELAMAALEDRDALDPTTRRAVEGLLGKARLALVARDFATAYRSSYEAQRLADVVAEKRLELARPEGLHDSAPLSLVPETLTDHFRLAHLLATLPRGPNRLYGGSFEEIEQTRRLGWRRHKAGAESTAEVDLAADQESPHGQRYLRVVGRTPARAEAIESPPVTVRRGELLEFTGWARTSGAGYLVLSDSLGGETLSLKIEGPDRWTPFRLLRAAPRDGEVVLRIGVEGVVTAGVDGVMVRAIERPGVRAPGVASEPSASTPQR</sequence>
<protein>
    <submittedName>
        <fullName evidence="2">Uncharacterized protein</fullName>
    </submittedName>
</protein>